<dbReference type="SUPFAM" id="SSF55785">
    <property type="entry name" value="PYP-like sensor domain (PAS domain)"/>
    <property type="match status" value="1"/>
</dbReference>
<reference evidence="2 3" key="1">
    <citation type="journal article" date="2017" name="Front. Microbiol.">
        <title>Comparative Genomic Analysis of the Class Epsilonproteobacteria and Proposed Reclassification to Epsilonbacteraeota (phyl. nov.).</title>
        <authorList>
            <person name="Waite D.W."/>
            <person name="Vanwonterghem I."/>
            <person name="Rinke C."/>
            <person name="Parks D.H."/>
            <person name="Zhang Y."/>
            <person name="Takai K."/>
            <person name="Sievert S.M."/>
            <person name="Simon J."/>
            <person name="Campbell B.J."/>
            <person name="Hanson T.E."/>
            <person name="Woyke T."/>
            <person name="Klotz M.G."/>
            <person name="Hugenholtz P."/>
        </authorList>
    </citation>
    <scope>NUCLEOTIDE SEQUENCE [LARGE SCALE GENOMIC DNA]</scope>
    <source>
        <strain evidence="2">UBA12443</strain>
    </source>
</reference>
<dbReference type="AlphaFoldDB" id="A0A2D3W845"/>
<dbReference type="Proteomes" id="UP000228859">
    <property type="component" value="Unassembled WGS sequence"/>
</dbReference>
<dbReference type="NCBIfam" id="TIGR00229">
    <property type="entry name" value="sensory_box"/>
    <property type="match status" value="1"/>
</dbReference>
<protein>
    <recommendedName>
        <fullName evidence="1">PAS domain-containing protein</fullName>
    </recommendedName>
</protein>
<proteinExistence type="predicted"/>
<dbReference type="Gene3D" id="3.30.450.20">
    <property type="entry name" value="PAS domain"/>
    <property type="match status" value="1"/>
</dbReference>
<dbReference type="InterPro" id="IPR013655">
    <property type="entry name" value="PAS_fold_3"/>
</dbReference>
<dbReference type="RefSeq" id="WP_294897193.1">
    <property type="nucleotide sequence ID" value="NZ_DLUI01000155.1"/>
</dbReference>
<dbReference type="EMBL" id="DLUI01000155">
    <property type="protein sequence ID" value="DAB37521.1"/>
    <property type="molecule type" value="Genomic_DNA"/>
</dbReference>
<organism evidence="2 3">
    <name type="scientific">Sulfuricurvum kujiense</name>
    <dbReference type="NCBI Taxonomy" id="148813"/>
    <lineage>
        <taxon>Bacteria</taxon>
        <taxon>Pseudomonadati</taxon>
        <taxon>Campylobacterota</taxon>
        <taxon>Epsilonproteobacteria</taxon>
        <taxon>Campylobacterales</taxon>
        <taxon>Sulfurimonadaceae</taxon>
        <taxon>Sulfuricurvum</taxon>
    </lineage>
</organism>
<accession>A0A2D3W845</accession>
<name>A0A2D3W845_9BACT</name>
<dbReference type="PROSITE" id="PS50112">
    <property type="entry name" value="PAS"/>
    <property type="match status" value="1"/>
</dbReference>
<sequence>MFNYNRYDRKLGHNERKLNQSDFIVSKTDMKGMITYANPTFLDISGYHTAQLLGANHNIIRHPDMPRAVFSYLWDQLKAEKVVYGYVKNLTKDGSFYWTFAYIAPDYNAKGDIIGYHSERRAPNPKAIMDITLLYDRLKQLEIQYDIETAREYLISQASQQGGSYEHYIYTLQNQH</sequence>
<comment type="caution">
    <text evidence="2">The sequence shown here is derived from an EMBL/GenBank/DDBJ whole genome shotgun (WGS) entry which is preliminary data.</text>
</comment>
<dbReference type="InterPro" id="IPR035965">
    <property type="entry name" value="PAS-like_dom_sf"/>
</dbReference>
<evidence type="ECO:0000259" key="1">
    <source>
        <dbReference type="PROSITE" id="PS50112"/>
    </source>
</evidence>
<dbReference type="InterPro" id="IPR000014">
    <property type="entry name" value="PAS"/>
</dbReference>
<gene>
    <name evidence="2" type="ORF">CFH83_10785</name>
</gene>
<evidence type="ECO:0000313" key="3">
    <source>
        <dbReference type="Proteomes" id="UP000228859"/>
    </source>
</evidence>
<dbReference type="CDD" id="cd00130">
    <property type="entry name" value="PAS"/>
    <property type="match status" value="1"/>
</dbReference>
<feature type="domain" description="PAS" evidence="1">
    <location>
        <begin position="29"/>
        <end position="80"/>
    </location>
</feature>
<dbReference type="Pfam" id="PF08447">
    <property type="entry name" value="PAS_3"/>
    <property type="match status" value="1"/>
</dbReference>
<evidence type="ECO:0000313" key="2">
    <source>
        <dbReference type="EMBL" id="DAB37521.1"/>
    </source>
</evidence>